<keyword evidence="3" id="KW-1185">Reference proteome</keyword>
<feature type="region of interest" description="Disordered" evidence="1">
    <location>
        <begin position="76"/>
        <end position="107"/>
    </location>
</feature>
<reference evidence="2" key="1">
    <citation type="submission" date="2019-12" db="EMBL/GenBank/DDBJ databases">
        <title>Isolation and complete genomic sequence of bacteriophage NF: A novel Vibrio alginolyticus phage isolated from the coastal water of Qingdao, China.</title>
        <authorList>
            <person name="Zhang X."/>
        </authorList>
    </citation>
    <scope>NUCLEOTIDE SEQUENCE [LARGE SCALE GENOMIC DNA]</scope>
</reference>
<accession>A0A6B9J012</accession>
<name>A0A6B9J012_9CAUD</name>
<sequence>MNQPLDKGRVSVIVDKYQTNQLDQQGQPILKNRYATVGRATMWPAENGRTQPNIDIEIDTIPIGATAPLKFFIFWDSESNQQQPMQQQQQQQGGWGQPQQPQYGQHR</sequence>
<evidence type="ECO:0000313" key="2">
    <source>
        <dbReference type="EMBL" id="QGZ13250.1"/>
    </source>
</evidence>
<evidence type="ECO:0000313" key="3">
    <source>
        <dbReference type="Proteomes" id="UP000435913"/>
    </source>
</evidence>
<protein>
    <submittedName>
        <fullName evidence="2">Uncharacterized protein</fullName>
    </submittedName>
</protein>
<dbReference type="Proteomes" id="UP000435913">
    <property type="component" value="Segment"/>
</dbReference>
<dbReference type="KEGG" id="vg:77925328"/>
<dbReference type="GeneID" id="77925328"/>
<proteinExistence type="predicted"/>
<evidence type="ECO:0000256" key="1">
    <source>
        <dbReference type="SAM" id="MobiDB-lite"/>
    </source>
</evidence>
<organism evidence="2 3">
    <name type="scientific">Vibrio phage NF</name>
    <dbReference type="NCBI Taxonomy" id="2686202"/>
    <lineage>
        <taxon>Viruses</taxon>
        <taxon>Duplodnaviria</taxon>
        <taxon>Heunggongvirae</taxon>
        <taxon>Uroviricota</taxon>
        <taxon>Caudoviricetes</taxon>
        <taxon>Enfavirus</taxon>
        <taxon>Enfavirus NF</taxon>
    </lineage>
</organism>
<dbReference type="RefSeq" id="YP_010649768.1">
    <property type="nucleotide sequence ID" value="NC_070773.1"/>
</dbReference>
<feature type="compositionally biased region" description="Low complexity" evidence="1">
    <location>
        <begin position="81"/>
        <end position="107"/>
    </location>
</feature>
<dbReference type="EMBL" id="MN812722">
    <property type="protein sequence ID" value="QGZ13250.1"/>
    <property type="molecule type" value="Genomic_DNA"/>
</dbReference>